<dbReference type="OrthoDB" id="321244at2759"/>
<evidence type="ECO:0000313" key="1">
    <source>
        <dbReference type="EMBL" id="OMJ90588.1"/>
    </source>
</evidence>
<dbReference type="AlphaFoldDB" id="A0A1R2CNJ5"/>
<accession>A0A1R2CNJ5</accession>
<dbReference type="EMBL" id="MPUH01000099">
    <property type="protein sequence ID" value="OMJ90588.1"/>
    <property type="molecule type" value="Genomic_DNA"/>
</dbReference>
<protein>
    <submittedName>
        <fullName evidence="1">Uncharacterized protein</fullName>
    </submittedName>
</protein>
<dbReference type="Proteomes" id="UP000187209">
    <property type="component" value="Unassembled WGS sequence"/>
</dbReference>
<evidence type="ECO:0000313" key="2">
    <source>
        <dbReference type="Proteomes" id="UP000187209"/>
    </source>
</evidence>
<reference evidence="1 2" key="1">
    <citation type="submission" date="2016-11" db="EMBL/GenBank/DDBJ databases">
        <title>The macronuclear genome of Stentor coeruleus: a giant cell with tiny introns.</title>
        <authorList>
            <person name="Slabodnick M."/>
            <person name="Ruby J.G."/>
            <person name="Reiff S.B."/>
            <person name="Swart E.C."/>
            <person name="Gosai S."/>
            <person name="Prabakaran S."/>
            <person name="Witkowska E."/>
            <person name="Larue G.E."/>
            <person name="Fisher S."/>
            <person name="Freeman R.M."/>
            <person name="Gunawardena J."/>
            <person name="Chu W."/>
            <person name="Stover N.A."/>
            <person name="Gregory B.D."/>
            <person name="Nowacki M."/>
            <person name="Derisi J."/>
            <person name="Roy S.W."/>
            <person name="Marshall W.F."/>
            <person name="Sood P."/>
        </authorList>
    </citation>
    <scope>NUCLEOTIDE SEQUENCE [LARGE SCALE GENOMIC DNA]</scope>
    <source>
        <strain evidence="1">WM001</strain>
    </source>
</reference>
<comment type="caution">
    <text evidence="1">The sequence shown here is derived from an EMBL/GenBank/DDBJ whole genome shotgun (WGS) entry which is preliminary data.</text>
</comment>
<name>A0A1R2CNJ5_9CILI</name>
<organism evidence="1 2">
    <name type="scientific">Stentor coeruleus</name>
    <dbReference type="NCBI Taxonomy" id="5963"/>
    <lineage>
        <taxon>Eukaryota</taxon>
        <taxon>Sar</taxon>
        <taxon>Alveolata</taxon>
        <taxon>Ciliophora</taxon>
        <taxon>Postciliodesmatophora</taxon>
        <taxon>Heterotrichea</taxon>
        <taxon>Heterotrichida</taxon>
        <taxon>Stentoridae</taxon>
        <taxon>Stentor</taxon>
    </lineage>
</organism>
<sequence>MFSAYYHDQVSQKAKDDEIAKMKHLKSLSAHIKIRDMLAVSNKKRVEKRVMEMSADPVPINRHEISTKFPDFKGESFIRSKPKDTKERIKDAEINNTWLDTVPLLPSPHNFRQRFKDKEINSHMKYKPKDRYERVIDTWNNQSNTLEHSWEVKPFKKNDISPVFPNTLKKSYYKTLESVAMGFYKKQKSSSLPRVNILNTNEEIEIADVAKTDRKLTEIAREVMEKCKLKPLKEEIRSMYTRRSSKINKDNLVLVRKVLY</sequence>
<keyword evidence="2" id="KW-1185">Reference proteome</keyword>
<proteinExistence type="predicted"/>
<gene>
    <name evidence="1" type="ORF">SteCoe_6980</name>
</gene>